<organism evidence="3 4">
    <name type="scientific">Pirellulimonas nuda</name>
    <dbReference type="NCBI Taxonomy" id="2528009"/>
    <lineage>
        <taxon>Bacteria</taxon>
        <taxon>Pseudomonadati</taxon>
        <taxon>Planctomycetota</taxon>
        <taxon>Planctomycetia</taxon>
        <taxon>Pirellulales</taxon>
        <taxon>Lacipirellulaceae</taxon>
        <taxon>Pirellulimonas</taxon>
    </lineage>
</organism>
<accession>A0A518D8E1</accession>
<name>A0A518D8E1_9BACT</name>
<gene>
    <name evidence="3" type="ORF">Pla175_11150</name>
</gene>
<dbReference type="PANTHER" id="PTHR37946">
    <property type="entry name" value="SLL1969 PROTEIN"/>
    <property type="match status" value="1"/>
</dbReference>
<dbReference type="RefSeq" id="WP_145281924.1">
    <property type="nucleotide sequence ID" value="NZ_CP036291.1"/>
</dbReference>
<feature type="signal peptide" evidence="1">
    <location>
        <begin position="1"/>
        <end position="26"/>
    </location>
</feature>
<protein>
    <submittedName>
        <fullName evidence="3">Alpha/beta hydrolase family protein</fullName>
    </submittedName>
</protein>
<dbReference type="InterPro" id="IPR029058">
    <property type="entry name" value="AB_hydrolase_fold"/>
</dbReference>
<reference evidence="3 4" key="1">
    <citation type="submission" date="2019-02" db="EMBL/GenBank/DDBJ databases">
        <title>Deep-cultivation of Planctomycetes and their phenomic and genomic characterization uncovers novel biology.</title>
        <authorList>
            <person name="Wiegand S."/>
            <person name="Jogler M."/>
            <person name="Boedeker C."/>
            <person name="Pinto D."/>
            <person name="Vollmers J."/>
            <person name="Rivas-Marin E."/>
            <person name="Kohn T."/>
            <person name="Peeters S.H."/>
            <person name="Heuer A."/>
            <person name="Rast P."/>
            <person name="Oberbeckmann S."/>
            <person name="Bunk B."/>
            <person name="Jeske O."/>
            <person name="Meyerdierks A."/>
            <person name="Storesund J.E."/>
            <person name="Kallscheuer N."/>
            <person name="Luecker S."/>
            <person name="Lage O.M."/>
            <person name="Pohl T."/>
            <person name="Merkel B.J."/>
            <person name="Hornburger P."/>
            <person name="Mueller R.-W."/>
            <person name="Bruemmer F."/>
            <person name="Labrenz M."/>
            <person name="Spormann A.M."/>
            <person name="Op den Camp H."/>
            <person name="Overmann J."/>
            <person name="Amann R."/>
            <person name="Jetten M.S.M."/>
            <person name="Mascher T."/>
            <person name="Medema M.H."/>
            <person name="Devos D.P."/>
            <person name="Kaster A.-K."/>
            <person name="Ovreas L."/>
            <person name="Rohde M."/>
            <person name="Galperin M.Y."/>
            <person name="Jogler C."/>
        </authorList>
    </citation>
    <scope>NUCLEOTIDE SEQUENCE [LARGE SCALE GENOMIC DNA]</scope>
    <source>
        <strain evidence="3 4">Pla175</strain>
    </source>
</reference>
<dbReference type="Gene3D" id="3.40.50.1820">
    <property type="entry name" value="alpha/beta hydrolase"/>
    <property type="match status" value="1"/>
</dbReference>
<dbReference type="OrthoDB" id="556502at2"/>
<keyword evidence="4" id="KW-1185">Reference proteome</keyword>
<sequence precursor="true">MRLAGYLNRTAAVAALMLAAATGSRAAECGVDVGFSRPPAVRGGWLRRRLVREADLQRYGLRLEPGWESADPSLPLVVLIHGFNSSAPRNAALLGDARCRGYPCGGFSYPNDQPLSPSAALLSAELKAFAAAFPQRRLALVTHSMGGLVARACLETPELDPGNVDRLIMVAPPTHGAQLARIAVATDVWEHWVSRNEGDCWTRMHDSFVDGLGEAGGDLCPESPFLKQLNARSRNTKVDYTLLLGNAASLRDDQMNWLIGTARAARLAVSDDQAAQIRAVESVLIDLDELVDGRGDGIVSVERGRLEGVPDTLVLPFGHLSVSADGDDAAACDVRRIICERLGS</sequence>
<dbReference type="Proteomes" id="UP000317429">
    <property type="component" value="Chromosome"/>
</dbReference>
<dbReference type="KEGG" id="pnd:Pla175_11150"/>
<keyword evidence="1" id="KW-0732">Signal</keyword>
<keyword evidence="3" id="KW-0378">Hydrolase</keyword>
<dbReference type="InterPro" id="IPR012908">
    <property type="entry name" value="PGAP1-ab_dom-like"/>
</dbReference>
<evidence type="ECO:0000259" key="2">
    <source>
        <dbReference type="Pfam" id="PF07819"/>
    </source>
</evidence>
<proteinExistence type="predicted"/>
<evidence type="ECO:0000256" key="1">
    <source>
        <dbReference type="SAM" id="SignalP"/>
    </source>
</evidence>
<feature type="domain" description="GPI inositol-deacylase PGAP1-like alpha/beta" evidence="2">
    <location>
        <begin position="132"/>
        <end position="181"/>
    </location>
</feature>
<feature type="chain" id="PRO_5021733012" evidence="1">
    <location>
        <begin position="27"/>
        <end position="344"/>
    </location>
</feature>
<evidence type="ECO:0000313" key="3">
    <source>
        <dbReference type="EMBL" id="QDU87749.1"/>
    </source>
</evidence>
<dbReference type="SUPFAM" id="SSF53474">
    <property type="entry name" value="alpha/beta-Hydrolases"/>
    <property type="match status" value="1"/>
</dbReference>
<dbReference type="AlphaFoldDB" id="A0A518D8E1"/>
<dbReference type="GO" id="GO:0016788">
    <property type="term" value="F:hydrolase activity, acting on ester bonds"/>
    <property type="evidence" value="ECO:0007669"/>
    <property type="project" value="InterPro"/>
</dbReference>
<evidence type="ECO:0000313" key="4">
    <source>
        <dbReference type="Proteomes" id="UP000317429"/>
    </source>
</evidence>
<dbReference type="EMBL" id="CP036291">
    <property type="protein sequence ID" value="QDU87749.1"/>
    <property type="molecule type" value="Genomic_DNA"/>
</dbReference>
<dbReference type="Pfam" id="PF07819">
    <property type="entry name" value="PGAP1"/>
    <property type="match status" value="1"/>
</dbReference>
<dbReference type="PANTHER" id="PTHR37946:SF1">
    <property type="entry name" value="SLL1969 PROTEIN"/>
    <property type="match status" value="1"/>
</dbReference>